<dbReference type="InterPro" id="IPR000719">
    <property type="entry name" value="Prot_kinase_dom"/>
</dbReference>
<dbReference type="STRING" id="106549.A0A540M3P7"/>
<dbReference type="PANTHER" id="PTHR47985:SF37">
    <property type="entry name" value="PROTEIN KINASE SUPERFAMILY PROTEIN"/>
    <property type="match status" value="1"/>
</dbReference>
<keyword evidence="2" id="KW-0723">Serine/threonine-protein kinase</keyword>
<feature type="region of interest" description="Disordered" evidence="6">
    <location>
        <begin position="271"/>
        <end position="299"/>
    </location>
</feature>
<evidence type="ECO:0000256" key="2">
    <source>
        <dbReference type="ARBA" id="ARBA00022527"/>
    </source>
</evidence>
<gene>
    <name evidence="8" type="ORF">C1H46_021042</name>
</gene>
<name>A0A540M3P7_MALBA</name>
<feature type="compositionally biased region" description="Basic and acidic residues" evidence="6">
    <location>
        <begin position="285"/>
        <end position="299"/>
    </location>
</feature>
<dbReference type="SUPFAM" id="SSF56112">
    <property type="entry name" value="Protein kinase-like (PK-like)"/>
    <property type="match status" value="1"/>
</dbReference>
<reference evidence="8 9" key="1">
    <citation type="journal article" date="2019" name="G3 (Bethesda)">
        <title>Sequencing of a Wild Apple (Malus baccata) Genome Unravels the Differences Between Cultivated and Wild Apple Species Regarding Disease Resistance and Cold Tolerance.</title>
        <authorList>
            <person name="Chen X."/>
        </authorList>
    </citation>
    <scope>NUCLEOTIDE SEQUENCE [LARGE SCALE GENOMIC DNA]</scope>
    <source>
        <strain evidence="9">cv. Shandingzi</strain>
        <tissue evidence="8">Leaves</tissue>
    </source>
</reference>
<sequence>MWDSLRACRISDGSAGGIGARAGGEQDDLLLVLQGGRGAGRICEEGQNKKAILEWFEEIDLTYSNFFGSNECRNLQNEILKTGHAKKVAQLFTYEELAAATDNFNPDSLLGEGGFGKVYRGYLDSINQIVAVKKLDRKGLQGSREFCSEVIMLSLVQHANLVNLIGYCAEGDQRMLVYEFMVNGSLENHLLAIDERRPVGQQILVSWAKPMLKDRKRYASMADPLLRGRFPAKGLNQAVAIAAMCLNEEADCRPPMGDVVTALGHLSLPEYDGEGAKGASRNRGRHVESIRRAREDKEL</sequence>
<evidence type="ECO:0000259" key="7">
    <source>
        <dbReference type="PROSITE" id="PS50011"/>
    </source>
</evidence>
<keyword evidence="2" id="KW-0418">Kinase</keyword>
<dbReference type="PROSITE" id="PS00107">
    <property type="entry name" value="PROTEIN_KINASE_ATP"/>
    <property type="match status" value="1"/>
</dbReference>
<feature type="domain" description="Protein kinase" evidence="7">
    <location>
        <begin position="104"/>
        <end position="299"/>
    </location>
</feature>
<dbReference type="InterPro" id="IPR011009">
    <property type="entry name" value="Kinase-like_dom_sf"/>
</dbReference>
<keyword evidence="3" id="KW-0472">Membrane</keyword>
<keyword evidence="4" id="KW-0449">Lipoprotein</keyword>
<dbReference type="PANTHER" id="PTHR47985">
    <property type="entry name" value="OS07G0668900 PROTEIN"/>
    <property type="match status" value="1"/>
</dbReference>
<evidence type="ECO:0000256" key="6">
    <source>
        <dbReference type="SAM" id="MobiDB-lite"/>
    </source>
</evidence>
<dbReference type="FunFam" id="3.30.200.20:FF:000266">
    <property type="entry name" value="probable serine/threonine-protein kinase RLCKVII"/>
    <property type="match status" value="1"/>
</dbReference>
<dbReference type="GO" id="GO:0005524">
    <property type="term" value="F:ATP binding"/>
    <property type="evidence" value="ECO:0007669"/>
    <property type="project" value="UniProtKB-UniRule"/>
</dbReference>
<keyword evidence="5" id="KW-0067">ATP-binding</keyword>
<evidence type="ECO:0000256" key="3">
    <source>
        <dbReference type="ARBA" id="ARBA00023136"/>
    </source>
</evidence>
<dbReference type="GO" id="GO:0004674">
    <property type="term" value="F:protein serine/threonine kinase activity"/>
    <property type="evidence" value="ECO:0007669"/>
    <property type="project" value="UniProtKB-KW"/>
</dbReference>
<dbReference type="AlphaFoldDB" id="A0A540M3P7"/>
<evidence type="ECO:0000313" key="8">
    <source>
        <dbReference type="EMBL" id="TQD93373.1"/>
    </source>
</evidence>
<keyword evidence="5" id="KW-0547">Nucleotide-binding</keyword>
<keyword evidence="9" id="KW-1185">Reference proteome</keyword>
<dbReference type="EMBL" id="VIEB01000370">
    <property type="protein sequence ID" value="TQD93373.1"/>
    <property type="molecule type" value="Genomic_DNA"/>
</dbReference>
<evidence type="ECO:0000256" key="4">
    <source>
        <dbReference type="ARBA" id="ARBA00023288"/>
    </source>
</evidence>
<protein>
    <recommendedName>
        <fullName evidence="7">Protein kinase domain-containing protein</fullName>
    </recommendedName>
</protein>
<dbReference type="Gene3D" id="1.10.510.10">
    <property type="entry name" value="Transferase(Phosphotransferase) domain 1"/>
    <property type="match status" value="1"/>
</dbReference>
<evidence type="ECO:0000256" key="1">
    <source>
        <dbReference type="ARBA" id="ARBA00004193"/>
    </source>
</evidence>
<dbReference type="GO" id="GO:0005886">
    <property type="term" value="C:plasma membrane"/>
    <property type="evidence" value="ECO:0007669"/>
    <property type="project" value="UniProtKB-SubCell"/>
</dbReference>
<organism evidence="8 9">
    <name type="scientific">Malus baccata</name>
    <name type="common">Siberian crab apple</name>
    <name type="synonym">Pyrus baccata</name>
    <dbReference type="NCBI Taxonomy" id="106549"/>
    <lineage>
        <taxon>Eukaryota</taxon>
        <taxon>Viridiplantae</taxon>
        <taxon>Streptophyta</taxon>
        <taxon>Embryophyta</taxon>
        <taxon>Tracheophyta</taxon>
        <taxon>Spermatophyta</taxon>
        <taxon>Magnoliopsida</taxon>
        <taxon>eudicotyledons</taxon>
        <taxon>Gunneridae</taxon>
        <taxon>Pentapetalae</taxon>
        <taxon>rosids</taxon>
        <taxon>fabids</taxon>
        <taxon>Rosales</taxon>
        <taxon>Rosaceae</taxon>
        <taxon>Amygdaloideae</taxon>
        <taxon>Maleae</taxon>
        <taxon>Malus</taxon>
    </lineage>
</organism>
<comment type="subcellular location">
    <subcellularLocation>
        <location evidence="1">Cell membrane</location>
        <topology evidence="1">Lipid-anchor</topology>
    </subcellularLocation>
</comment>
<dbReference type="InterPro" id="IPR001245">
    <property type="entry name" value="Ser-Thr/Tyr_kinase_cat_dom"/>
</dbReference>
<dbReference type="InterPro" id="IPR017441">
    <property type="entry name" value="Protein_kinase_ATP_BS"/>
</dbReference>
<dbReference type="Gene3D" id="3.30.200.20">
    <property type="entry name" value="Phosphorylase Kinase, domain 1"/>
    <property type="match status" value="1"/>
</dbReference>
<dbReference type="Pfam" id="PF07714">
    <property type="entry name" value="PK_Tyr_Ser-Thr"/>
    <property type="match status" value="1"/>
</dbReference>
<keyword evidence="2" id="KW-0808">Transferase</keyword>
<feature type="binding site" evidence="5">
    <location>
        <position position="134"/>
    </location>
    <ligand>
        <name>ATP</name>
        <dbReference type="ChEBI" id="CHEBI:30616"/>
    </ligand>
</feature>
<dbReference type="Proteomes" id="UP000315295">
    <property type="component" value="Unassembled WGS sequence"/>
</dbReference>
<dbReference type="PROSITE" id="PS50011">
    <property type="entry name" value="PROTEIN_KINASE_DOM"/>
    <property type="match status" value="1"/>
</dbReference>
<evidence type="ECO:0000313" key="9">
    <source>
        <dbReference type="Proteomes" id="UP000315295"/>
    </source>
</evidence>
<evidence type="ECO:0000256" key="5">
    <source>
        <dbReference type="PROSITE-ProRule" id="PRU10141"/>
    </source>
</evidence>
<proteinExistence type="predicted"/>
<comment type="caution">
    <text evidence="8">The sequence shown here is derived from an EMBL/GenBank/DDBJ whole genome shotgun (WGS) entry which is preliminary data.</text>
</comment>
<accession>A0A540M3P7</accession>